<evidence type="ECO:0000313" key="2">
    <source>
        <dbReference type="EMBL" id="RUP44331.1"/>
    </source>
</evidence>
<reference evidence="2 3" key="1">
    <citation type="journal article" date="2018" name="New Phytol.">
        <title>Phylogenomics of Endogonaceae and evolution of mycorrhizas within Mucoromycota.</title>
        <authorList>
            <person name="Chang Y."/>
            <person name="Desiro A."/>
            <person name="Na H."/>
            <person name="Sandor L."/>
            <person name="Lipzen A."/>
            <person name="Clum A."/>
            <person name="Barry K."/>
            <person name="Grigoriev I.V."/>
            <person name="Martin F.M."/>
            <person name="Stajich J.E."/>
            <person name="Smith M.E."/>
            <person name="Bonito G."/>
            <person name="Spatafora J.W."/>
        </authorList>
    </citation>
    <scope>NUCLEOTIDE SEQUENCE [LARGE SCALE GENOMIC DNA]</scope>
    <source>
        <strain evidence="2 3">GMNB39</strain>
    </source>
</reference>
<feature type="region of interest" description="Disordered" evidence="1">
    <location>
        <begin position="1"/>
        <end position="24"/>
    </location>
</feature>
<accession>A0A433D0I8</accession>
<protein>
    <submittedName>
        <fullName evidence="2">Uncharacterized protein</fullName>
    </submittedName>
</protein>
<proteinExistence type="predicted"/>
<dbReference type="SUPFAM" id="SSF52047">
    <property type="entry name" value="RNI-like"/>
    <property type="match status" value="1"/>
</dbReference>
<keyword evidence="3" id="KW-1185">Reference proteome</keyword>
<name>A0A433D0I8_9FUNG</name>
<organism evidence="2 3">
    <name type="scientific">Jimgerdemannia flammicorona</name>
    <dbReference type="NCBI Taxonomy" id="994334"/>
    <lineage>
        <taxon>Eukaryota</taxon>
        <taxon>Fungi</taxon>
        <taxon>Fungi incertae sedis</taxon>
        <taxon>Mucoromycota</taxon>
        <taxon>Mucoromycotina</taxon>
        <taxon>Endogonomycetes</taxon>
        <taxon>Endogonales</taxon>
        <taxon>Endogonaceae</taxon>
        <taxon>Jimgerdemannia</taxon>
    </lineage>
</organism>
<dbReference type="Proteomes" id="UP000268093">
    <property type="component" value="Unassembled WGS sequence"/>
</dbReference>
<dbReference type="EMBL" id="RBNI01009118">
    <property type="protein sequence ID" value="RUP44331.1"/>
    <property type="molecule type" value="Genomic_DNA"/>
</dbReference>
<comment type="caution">
    <text evidence="2">The sequence shown here is derived from an EMBL/GenBank/DDBJ whole genome shotgun (WGS) entry which is preliminary data.</text>
</comment>
<evidence type="ECO:0000313" key="3">
    <source>
        <dbReference type="Proteomes" id="UP000268093"/>
    </source>
</evidence>
<dbReference type="AlphaFoldDB" id="A0A433D0I8"/>
<sequence length="419" mass="47211">MKRKIQKITRSEKASSKPKLSSPRLPPEVLRHVLCYFDLSRQYPGNGYDNTLLHLDVVLDLMAASMVCREWYEVARPMIPYSNLTDPFRQRNHGIHAEKRYGPNIRRFAALLSSAHSLGLMYCRSITAFTILMEAQEPKNYEAFLTIFKLAKPVQLRIVISNETLPDSQARASKRKRFSKALGQHCTHVTSLHLDFPEDVEPTHTPPEKNPFLATHIQAMRASLTSINISNTPDAPTQLALSSCNNVLNAYFANCEVGAADFILRGLGNLRTVDLVDLKRGQISTLLTGLSSVCGQLEELRITETAAIFGTPTSEKLRSENAEALRTLILRCIRLKRLKIWNLPGVDNSVLRVLSLCCPDLEHLYLQSLHWAGDELTGTGIWNAIKTPWPRLQELTLMYEQVDPEFLGLASYAQLYISP</sequence>
<gene>
    <name evidence="2" type="ORF">BC936DRAFT_149613</name>
</gene>
<evidence type="ECO:0000256" key="1">
    <source>
        <dbReference type="SAM" id="MobiDB-lite"/>
    </source>
</evidence>
<dbReference type="Gene3D" id="3.80.10.10">
    <property type="entry name" value="Ribonuclease Inhibitor"/>
    <property type="match status" value="1"/>
</dbReference>
<dbReference type="InterPro" id="IPR032675">
    <property type="entry name" value="LRR_dom_sf"/>
</dbReference>